<dbReference type="InterPro" id="IPR050407">
    <property type="entry name" value="Geranylgeranyl_reductase"/>
</dbReference>
<dbReference type="InterPro" id="IPR036188">
    <property type="entry name" value="FAD/NAD-bd_sf"/>
</dbReference>
<dbReference type="PANTHER" id="PTHR42685:SF22">
    <property type="entry name" value="CONDITIONED MEDIUM FACTOR RECEPTOR 1"/>
    <property type="match status" value="1"/>
</dbReference>
<dbReference type="Pfam" id="PF01494">
    <property type="entry name" value="FAD_binding_3"/>
    <property type="match status" value="1"/>
</dbReference>
<feature type="domain" description="FAD-binding" evidence="3">
    <location>
        <begin position="4"/>
        <end position="156"/>
    </location>
</feature>
<dbReference type="EMBL" id="AP019514">
    <property type="protein sequence ID" value="BBI62063.1"/>
    <property type="molecule type" value="Genomic_DNA"/>
</dbReference>
<gene>
    <name evidence="4" type="ORF">HSBAA_33690</name>
</gene>
<evidence type="ECO:0000256" key="1">
    <source>
        <dbReference type="ARBA" id="ARBA00038079"/>
    </source>
</evidence>
<accession>A0A455U9Y3</accession>
<dbReference type="GO" id="GO:0071949">
    <property type="term" value="F:FAD binding"/>
    <property type="evidence" value="ECO:0007669"/>
    <property type="project" value="InterPro"/>
</dbReference>
<evidence type="ECO:0000313" key="4">
    <source>
        <dbReference type="EMBL" id="BBI62063.1"/>
    </source>
</evidence>
<dbReference type="Proteomes" id="UP000320231">
    <property type="component" value="Chromosome"/>
</dbReference>
<dbReference type="Gene3D" id="3.50.50.60">
    <property type="entry name" value="FAD/NAD(P)-binding domain"/>
    <property type="match status" value="1"/>
</dbReference>
<sequence>MSDETIIIGGGPAGSAAAIKLAKQGMPVRLLERKLRPHHKVCGEFISYEAAQYLDELGLDLAALGAEPIRHARFYNGESELIFNLPFTAWSLSRCKLDSALLEQAASAGAKVELGTTVRHLSRAGDEWALFTRNRSSTGQTGTELSANTVFLANGKHELRGWKRRTHASRQPSHHNVIGLKMHFSPSALQQVAWPGTVEIHLFKGGYAGLEPIEKGGINLSF</sequence>
<dbReference type="PANTHER" id="PTHR42685">
    <property type="entry name" value="GERANYLGERANYL DIPHOSPHATE REDUCTASE"/>
    <property type="match status" value="1"/>
</dbReference>
<dbReference type="PRINTS" id="PR00411">
    <property type="entry name" value="PNDRDTASEI"/>
</dbReference>
<evidence type="ECO:0000313" key="5">
    <source>
        <dbReference type="Proteomes" id="UP000320231"/>
    </source>
</evidence>
<evidence type="ECO:0000256" key="2">
    <source>
        <dbReference type="ARBA" id="ARBA00040363"/>
    </source>
</evidence>
<dbReference type="SUPFAM" id="SSF51905">
    <property type="entry name" value="FAD/NAD(P)-binding domain"/>
    <property type="match status" value="1"/>
</dbReference>
<reference evidence="4 5" key="1">
    <citation type="journal article" date="2019" name="Microbiol. Resour. Announc.">
        <title>Complete Genome Sequence of Halomonas sulfidaeris Strain Esulfide1 Isolated from a Metal Sulfide Rock at a Depth of 2,200 Meters, Obtained Using Nanopore Sequencing.</title>
        <authorList>
            <person name="Saito M."/>
            <person name="Nishigata A."/>
            <person name="Galipon J."/>
            <person name="Arakawa K."/>
        </authorList>
    </citation>
    <scope>NUCLEOTIDE SEQUENCE [LARGE SCALE GENOMIC DNA]</scope>
    <source>
        <strain evidence="4 5">ATCC BAA-803</strain>
    </source>
</reference>
<comment type="similarity">
    <text evidence="1">Belongs to the CbrA family.</text>
</comment>
<name>A0A455U9Y3_9GAMM</name>
<dbReference type="InterPro" id="IPR002938">
    <property type="entry name" value="FAD-bd"/>
</dbReference>
<protein>
    <recommendedName>
        <fullName evidence="2">Protein CbrA</fullName>
    </recommendedName>
</protein>
<dbReference type="KEGG" id="hsr:HSBAA_33690"/>
<evidence type="ECO:0000259" key="3">
    <source>
        <dbReference type="Pfam" id="PF01494"/>
    </source>
</evidence>
<proteinExistence type="inferred from homology"/>
<dbReference type="AlphaFoldDB" id="A0A455U9Y3"/>
<organism evidence="4 5">
    <name type="scientific">Vreelandella sulfidaeris</name>
    <dbReference type="NCBI Taxonomy" id="115553"/>
    <lineage>
        <taxon>Bacteria</taxon>
        <taxon>Pseudomonadati</taxon>
        <taxon>Pseudomonadota</taxon>
        <taxon>Gammaproteobacteria</taxon>
        <taxon>Oceanospirillales</taxon>
        <taxon>Halomonadaceae</taxon>
        <taxon>Vreelandella</taxon>
    </lineage>
</organism>